<dbReference type="Proteomes" id="UP000183400">
    <property type="component" value="Unassembled WGS sequence"/>
</dbReference>
<organism evidence="2 3">
    <name type="scientific">Ruegeria halocynthiae</name>
    <dbReference type="NCBI Taxonomy" id="985054"/>
    <lineage>
        <taxon>Bacteria</taxon>
        <taxon>Pseudomonadati</taxon>
        <taxon>Pseudomonadota</taxon>
        <taxon>Alphaproteobacteria</taxon>
        <taxon>Rhodobacterales</taxon>
        <taxon>Roseobacteraceae</taxon>
        <taxon>Ruegeria</taxon>
    </lineage>
</organism>
<name>A0A1H2Y301_9RHOB</name>
<dbReference type="AlphaFoldDB" id="A0A1H2Y301"/>
<dbReference type="OrthoDB" id="9783171at2"/>
<evidence type="ECO:0000313" key="3">
    <source>
        <dbReference type="Proteomes" id="UP000183400"/>
    </source>
</evidence>
<proteinExistence type="predicted"/>
<dbReference type="Pfam" id="PF13640">
    <property type="entry name" value="2OG-FeII_Oxy_3"/>
    <property type="match status" value="1"/>
</dbReference>
<keyword evidence="3" id="KW-1185">Reference proteome</keyword>
<feature type="domain" description="Prolyl 4-hydroxylase alpha subunit Fe(2+) 2OG dioxygenase" evidence="1">
    <location>
        <begin position="124"/>
        <end position="223"/>
    </location>
</feature>
<evidence type="ECO:0000313" key="2">
    <source>
        <dbReference type="EMBL" id="SDW98959.1"/>
    </source>
</evidence>
<reference evidence="3" key="1">
    <citation type="submission" date="2016-10" db="EMBL/GenBank/DDBJ databases">
        <authorList>
            <person name="Varghese N."/>
            <person name="Submissions S."/>
        </authorList>
    </citation>
    <scope>NUCLEOTIDE SEQUENCE [LARGE SCALE GENOMIC DNA]</scope>
    <source>
        <strain evidence="3">DSM 27839</strain>
    </source>
</reference>
<dbReference type="PANTHER" id="PTHR12117">
    <property type="entry name" value="HISTONE ACETYLTRANSFERASE COMPLEX"/>
    <property type="match status" value="1"/>
</dbReference>
<accession>A0A1H2Y301</accession>
<dbReference type="EMBL" id="FNNP01000002">
    <property type="protein sequence ID" value="SDW98959.1"/>
    <property type="molecule type" value="Genomic_DNA"/>
</dbReference>
<dbReference type="RefSeq" id="WP_074736805.1">
    <property type="nucleotide sequence ID" value="NZ_FNNP01000002.1"/>
</dbReference>
<dbReference type="PANTHER" id="PTHR12117:SF0">
    <property type="entry name" value="PROLYL 3-HYDROXYLASE OGFOD1"/>
    <property type="match status" value="1"/>
</dbReference>
<sequence>MNKVVYPLNPETLLISSAEARKAAEPFAETYQNEQPYPHGSYDDFLPPEILERVKEELESLPEAESSFDRVQEKLKTSYIPERLPPYTRQLFYALNSRPFLAFLEELTGIDGLIPDPYFMGAGVHVVANGGHLDIHADFNHHGKMNLERRLNILIYLNKDWQQDWGGSFEVWEKDMSRKVKSFVPLFNRMACFNTSSESWHGNPETVNSPTGEPRMSIALYYYTATWDETRKSHSTLFKPRPGTADQHDKIEARHAILKDLLPPVLYRRLAYRLRKIGI</sequence>
<dbReference type="InterPro" id="IPR051842">
    <property type="entry name" value="uS12_prolyl_hydroxylase"/>
</dbReference>
<protein>
    <submittedName>
        <fullName evidence="2">Proline 4-hydroxylase (Includes Rps23 Pro-64 3,4-dihydroxylase Tpa1), contains SM-20 domain</fullName>
    </submittedName>
</protein>
<dbReference type="Gene3D" id="2.60.120.620">
    <property type="entry name" value="q2cbj1_9rhob like domain"/>
    <property type="match status" value="1"/>
</dbReference>
<dbReference type="InterPro" id="IPR044862">
    <property type="entry name" value="Pro_4_hyd_alph_FE2OG_OXY"/>
</dbReference>
<dbReference type="STRING" id="985054.SAMN05444358_102131"/>
<gene>
    <name evidence="2" type="ORF">SAMN05444358_102131</name>
</gene>
<evidence type="ECO:0000259" key="1">
    <source>
        <dbReference type="Pfam" id="PF13640"/>
    </source>
</evidence>